<evidence type="ECO:0000256" key="8">
    <source>
        <dbReference type="ARBA" id="ARBA00022837"/>
    </source>
</evidence>
<evidence type="ECO:0000256" key="3">
    <source>
        <dbReference type="ARBA" id="ARBA00010147"/>
    </source>
</evidence>
<dbReference type="InterPro" id="IPR016186">
    <property type="entry name" value="C-type_lectin-like/link_sf"/>
</dbReference>
<keyword evidence="9" id="KW-1015">Disulfide bond</keyword>
<dbReference type="GO" id="GO:0005576">
    <property type="term" value="C:extracellular region"/>
    <property type="evidence" value="ECO:0007669"/>
    <property type="project" value="UniProtKB-SubCell"/>
</dbReference>
<evidence type="ECO:0000256" key="6">
    <source>
        <dbReference type="ARBA" id="ARBA00022723"/>
    </source>
</evidence>
<dbReference type="SMART" id="SM00034">
    <property type="entry name" value="CLECT"/>
    <property type="match status" value="1"/>
</dbReference>
<dbReference type="PANTHER" id="PTHR45713">
    <property type="entry name" value="FTP DOMAIN-CONTAINING PROTEIN"/>
    <property type="match status" value="1"/>
</dbReference>
<dbReference type="RefSeq" id="XP_040925838.1">
    <property type="nucleotide sequence ID" value="XM_041069904.2"/>
</dbReference>
<dbReference type="Gene3D" id="3.10.100.10">
    <property type="entry name" value="Mannose-Binding Protein A, subunit A"/>
    <property type="match status" value="1"/>
</dbReference>
<accession>A0A8M1HBL3</accession>
<comment type="subunit">
    <text evidence="4">Homotrimer.</text>
</comment>
<reference evidence="12" key="1">
    <citation type="submission" date="2025-08" db="UniProtKB">
        <authorList>
            <consortium name="RefSeq"/>
        </authorList>
    </citation>
    <scope>IDENTIFICATION</scope>
</reference>
<dbReference type="PANTHER" id="PTHR45713:SF8">
    <property type="entry name" value="SI:CH211-215K15.4"/>
    <property type="match status" value="1"/>
</dbReference>
<dbReference type="GeneID" id="114851409"/>
<keyword evidence="7" id="KW-0430">Lectin</keyword>
<comment type="subcellular location">
    <subcellularLocation>
        <location evidence="2">Secreted</location>
    </subcellularLocation>
</comment>
<name>A0A8M1HBL3_BETSP</name>
<evidence type="ECO:0000259" key="10">
    <source>
        <dbReference type="PROSITE" id="PS50041"/>
    </source>
</evidence>
<evidence type="ECO:0000313" key="11">
    <source>
        <dbReference type="Proteomes" id="UP000515150"/>
    </source>
</evidence>
<organism evidence="11 12">
    <name type="scientific">Betta splendens</name>
    <name type="common">Siamese fighting fish</name>
    <dbReference type="NCBI Taxonomy" id="158456"/>
    <lineage>
        <taxon>Eukaryota</taxon>
        <taxon>Metazoa</taxon>
        <taxon>Chordata</taxon>
        <taxon>Craniata</taxon>
        <taxon>Vertebrata</taxon>
        <taxon>Euteleostomi</taxon>
        <taxon>Actinopterygii</taxon>
        <taxon>Neopterygii</taxon>
        <taxon>Teleostei</taxon>
        <taxon>Neoteleostei</taxon>
        <taxon>Acanthomorphata</taxon>
        <taxon>Anabantaria</taxon>
        <taxon>Anabantiformes</taxon>
        <taxon>Anabantoidei</taxon>
        <taxon>Osphronemidae</taxon>
        <taxon>Betta</taxon>
    </lineage>
</organism>
<evidence type="ECO:0000313" key="12">
    <source>
        <dbReference type="RefSeq" id="XP_040925838.1"/>
    </source>
</evidence>
<dbReference type="KEGG" id="bspl:114851409"/>
<keyword evidence="11" id="KW-1185">Reference proteome</keyword>
<dbReference type="GO" id="GO:0046872">
    <property type="term" value="F:metal ion binding"/>
    <property type="evidence" value="ECO:0007669"/>
    <property type="project" value="UniProtKB-KW"/>
</dbReference>
<dbReference type="AlphaFoldDB" id="A0A8M1HBL3"/>
<evidence type="ECO:0000256" key="5">
    <source>
        <dbReference type="ARBA" id="ARBA00022525"/>
    </source>
</evidence>
<dbReference type="InterPro" id="IPR006585">
    <property type="entry name" value="FTP1"/>
</dbReference>
<dbReference type="PROSITE" id="PS00615">
    <property type="entry name" value="C_TYPE_LECTIN_1"/>
    <property type="match status" value="1"/>
</dbReference>
<dbReference type="CDD" id="cd00037">
    <property type="entry name" value="CLECT"/>
    <property type="match status" value="1"/>
</dbReference>
<dbReference type="Proteomes" id="UP000515150">
    <property type="component" value="Chromosome 2"/>
</dbReference>
<keyword evidence="6" id="KW-0479">Metal-binding</keyword>
<dbReference type="GO" id="GO:0010185">
    <property type="term" value="P:regulation of cellular defense response"/>
    <property type="evidence" value="ECO:0007669"/>
    <property type="project" value="UniProtKB-ARBA"/>
</dbReference>
<dbReference type="SUPFAM" id="SSF56436">
    <property type="entry name" value="C-type lectin-like"/>
    <property type="match status" value="1"/>
</dbReference>
<dbReference type="InterPro" id="IPR008979">
    <property type="entry name" value="Galactose-bd-like_sf"/>
</dbReference>
<evidence type="ECO:0000256" key="1">
    <source>
        <dbReference type="ARBA" id="ARBA00002219"/>
    </source>
</evidence>
<dbReference type="GO" id="GO:0042806">
    <property type="term" value="F:fucose binding"/>
    <property type="evidence" value="ECO:0007669"/>
    <property type="project" value="UniProtKB-ARBA"/>
</dbReference>
<evidence type="ECO:0000256" key="2">
    <source>
        <dbReference type="ARBA" id="ARBA00004613"/>
    </source>
</evidence>
<dbReference type="PROSITE" id="PS50041">
    <property type="entry name" value="C_TYPE_LECTIN_2"/>
    <property type="match status" value="1"/>
</dbReference>
<keyword evidence="8" id="KW-0106">Calcium</keyword>
<gene>
    <name evidence="12" type="primary">LOC114851409</name>
</gene>
<protein>
    <submittedName>
        <fullName evidence="12">Uncharacterized protein LOC114851409 isoform X1</fullName>
    </submittedName>
</protein>
<keyword evidence="5" id="KW-0964">Secreted</keyword>
<dbReference type="Pfam" id="PF22633">
    <property type="entry name" value="F5_F8_type_C_2"/>
    <property type="match status" value="1"/>
</dbReference>
<proteinExistence type="inferred from homology"/>
<evidence type="ECO:0000256" key="4">
    <source>
        <dbReference type="ARBA" id="ARBA00011233"/>
    </source>
</evidence>
<dbReference type="SMART" id="SM00607">
    <property type="entry name" value="FTP"/>
    <property type="match status" value="1"/>
</dbReference>
<comment type="similarity">
    <text evidence="3">Belongs to the fucolectin family.</text>
</comment>
<dbReference type="GO" id="GO:0001868">
    <property type="term" value="P:regulation of complement activation, lectin pathway"/>
    <property type="evidence" value="ECO:0007669"/>
    <property type="project" value="UniProtKB-ARBA"/>
</dbReference>
<dbReference type="InterPro" id="IPR051941">
    <property type="entry name" value="BG_Antigen-Binding_Lectin"/>
</dbReference>
<dbReference type="InterPro" id="IPR018378">
    <property type="entry name" value="C-type_lectin_CS"/>
</dbReference>
<evidence type="ECO:0000256" key="7">
    <source>
        <dbReference type="ARBA" id="ARBA00022734"/>
    </source>
</evidence>
<comment type="function">
    <text evidence="1">Acts as a defensive agent. Recognizes blood group fucosylated oligosaccharides including A, B, H and Lewis B-type antigens. Does not recognize Lewis A antigen and has low affinity for monovalent haptens.</text>
</comment>
<sequence length="322" mass="35769">MDGCQMSLLTSHLFHVKGIFFQIWLLSGFTVNGLVDVALTGTATQSSTFGYGYASNAIDGNTDSYYYDGSCSHTNPGVGNWWSVLLPGVYRIDTISITNRNEFPSRINGAEILIGKNLENNGNNNPICAVISSIPTGGTSSFNCSGMIGRLVNVFLPANNPLTMCEVQVFGVLAAPFPSFGTVVSGRNVAVVQMQLCWSDALFYCRDFYWDLFSVRGEQDQQELEEVLGATSFPLTRLVWLGLRRYLLAGTWFWMPGEPANYTNWETNVVWQITSPCGGIETKNSFYWRDHPCSDSLNFICLTDVQRDVDCVEFFSSTRPQT</sequence>
<dbReference type="Pfam" id="PF00059">
    <property type="entry name" value="Lectin_C"/>
    <property type="match status" value="1"/>
</dbReference>
<dbReference type="OrthoDB" id="547680at2759"/>
<dbReference type="InterPro" id="IPR016187">
    <property type="entry name" value="CTDL_fold"/>
</dbReference>
<dbReference type="Gene3D" id="2.60.120.260">
    <property type="entry name" value="Galactose-binding domain-like"/>
    <property type="match status" value="1"/>
</dbReference>
<dbReference type="SUPFAM" id="SSF49785">
    <property type="entry name" value="Galactose-binding domain-like"/>
    <property type="match status" value="1"/>
</dbReference>
<feature type="domain" description="C-type lectin" evidence="10">
    <location>
        <begin position="198"/>
        <end position="302"/>
    </location>
</feature>
<dbReference type="InterPro" id="IPR001304">
    <property type="entry name" value="C-type_lectin-like"/>
</dbReference>
<evidence type="ECO:0000256" key="9">
    <source>
        <dbReference type="ARBA" id="ARBA00023157"/>
    </source>
</evidence>